<dbReference type="PATRIC" id="fig|1238182.3.peg.894"/>
<accession>K9H3F2</accession>
<dbReference type="STRING" id="1238182.C882_3146"/>
<dbReference type="Proteomes" id="UP000009881">
    <property type="component" value="Unassembled WGS sequence"/>
</dbReference>
<evidence type="ECO:0000313" key="4">
    <source>
        <dbReference type="Proteomes" id="UP000009881"/>
    </source>
</evidence>
<comment type="similarity">
    <text evidence="1">Belongs to the universal stress protein A family.</text>
</comment>
<dbReference type="OrthoDB" id="6361295at2"/>
<dbReference type="EMBL" id="ANHY01000004">
    <property type="protein sequence ID" value="EKV32082.1"/>
    <property type="molecule type" value="Genomic_DNA"/>
</dbReference>
<dbReference type="RefSeq" id="WP_009539343.1">
    <property type="nucleotide sequence ID" value="NZ_ANHY01000004.1"/>
</dbReference>
<evidence type="ECO:0000313" key="3">
    <source>
        <dbReference type="EMBL" id="EKV32082.1"/>
    </source>
</evidence>
<protein>
    <recommendedName>
        <fullName evidence="2">UspA domain-containing protein</fullName>
    </recommendedName>
</protein>
<dbReference type="SUPFAM" id="SSF52402">
    <property type="entry name" value="Adenine nucleotide alpha hydrolases-like"/>
    <property type="match status" value="2"/>
</dbReference>
<dbReference type="CDD" id="cd00293">
    <property type="entry name" value="USP-like"/>
    <property type="match status" value="1"/>
</dbReference>
<sequence>MSASPAEDTGPRPERGRRAIVVGLDASPLSVSGLRMAAVVARRWGVRVEAVHVEDAAVARLSSHPGVVTVCGLTARSRPLALAPETITAALSAQARAARDAVEAAKALLRRRAGEGGEAELVFRSRRGGVTRELRAVADEAAPSLLVVGWTGQSRARWHRAHGIRLGSTARALVQDPSADRVLVVRGELEADAPLLVPFDGSDAARRALDAACTLAEDGPAERVAVLAFGDADALAAAARDICAAHGTVPRVQALPPLTLARLVRIADFPEALLVLPAQLPMTLGLSTPDLIDRLGCSVLLVR</sequence>
<evidence type="ECO:0000259" key="2">
    <source>
        <dbReference type="Pfam" id="PF00582"/>
    </source>
</evidence>
<name>K9H3F2_9PROT</name>
<dbReference type="InterPro" id="IPR006016">
    <property type="entry name" value="UspA"/>
</dbReference>
<feature type="domain" description="UspA" evidence="2">
    <location>
        <begin position="18"/>
        <end position="185"/>
    </location>
</feature>
<evidence type="ECO:0000256" key="1">
    <source>
        <dbReference type="ARBA" id="ARBA00008791"/>
    </source>
</evidence>
<dbReference type="eggNOG" id="COG0589">
    <property type="taxonomic scope" value="Bacteria"/>
</dbReference>
<gene>
    <name evidence="3" type="ORF">C882_3146</name>
</gene>
<dbReference type="PANTHER" id="PTHR46268:SF15">
    <property type="entry name" value="UNIVERSAL STRESS PROTEIN HP_0031"/>
    <property type="match status" value="1"/>
</dbReference>
<dbReference type="Gene3D" id="3.40.50.12370">
    <property type="match status" value="1"/>
</dbReference>
<dbReference type="PANTHER" id="PTHR46268">
    <property type="entry name" value="STRESS RESPONSE PROTEIN NHAX"/>
    <property type="match status" value="1"/>
</dbReference>
<dbReference type="AlphaFoldDB" id="K9H3F2"/>
<keyword evidence="4" id="KW-1185">Reference proteome</keyword>
<reference evidence="3 4" key="1">
    <citation type="journal article" date="2013" name="Genome Announc.">
        <title>Draft Genome Sequence of an Alphaproteobacterium, Caenispirillum salinarum AK4(T), Isolated from a Solar Saltern.</title>
        <authorList>
            <person name="Khatri I."/>
            <person name="Singh A."/>
            <person name="Korpole S."/>
            <person name="Pinnaka A.K."/>
            <person name="Subramanian S."/>
        </authorList>
    </citation>
    <scope>NUCLEOTIDE SEQUENCE [LARGE SCALE GENOMIC DNA]</scope>
    <source>
        <strain evidence="3 4">AK4</strain>
    </source>
</reference>
<comment type="caution">
    <text evidence="3">The sequence shown here is derived from an EMBL/GenBank/DDBJ whole genome shotgun (WGS) entry which is preliminary data.</text>
</comment>
<proteinExistence type="inferred from homology"/>
<dbReference type="Pfam" id="PF00582">
    <property type="entry name" value="Usp"/>
    <property type="match status" value="1"/>
</dbReference>
<organism evidence="3 4">
    <name type="scientific">Caenispirillum salinarum AK4</name>
    <dbReference type="NCBI Taxonomy" id="1238182"/>
    <lineage>
        <taxon>Bacteria</taxon>
        <taxon>Pseudomonadati</taxon>
        <taxon>Pseudomonadota</taxon>
        <taxon>Alphaproteobacteria</taxon>
        <taxon>Rhodospirillales</taxon>
        <taxon>Novispirillaceae</taxon>
        <taxon>Caenispirillum</taxon>
    </lineage>
</organism>